<evidence type="ECO:0000313" key="2">
    <source>
        <dbReference type="Proteomes" id="UP001168972"/>
    </source>
</evidence>
<reference evidence="1" key="1">
    <citation type="journal article" date="2023" name="bioRxiv">
        <title>Scaffold-level genome assemblies of two parasitoid biocontrol wasps reveal the parthenogenesis mechanism and an associated novel virus.</title>
        <authorList>
            <person name="Inwood S."/>
            <person name="Skelly J."/>
            <person name="Guhlin J."/>
            <person name="Harrop T."/>
            <person name="Goldson S."/>
            <person name="Dearden P."/>
        </authorList>
    </citation>
    <scope>NUCLEOTIDE SEQUENCE</scope>
    <source>
        <strain evidence="1">Lincoln</strain>
        <tissue evidence="1">Whole body</tissue>
    </source>
</reference>
<dbReference type="EMBL" id="JAQQBR010002011">
    <property type="protein sequence ID" value="KAK0158053.1"/>
    <property type="molecule type" value="Genomic_DNA"/>
</dbReference>
<organism evidence="1 2">
    <name type="scientific">Microctonus hyperodae</name>
    <name type="common">Parasitoid wasp</name>
    <dbReference type="NCBI Taxonomy" id="165561"/>
    <lineage>
        <taxon>Eukaryota</taxon>
        <taxon>Metazoa</taxon>
        <taxon>Ecdysozoa</taxon>
        <taxon>Arthropoda</taxon>
        <taxon>Hexapoda</taxon>
        <taxon>Insecta</taxon>
        <taxon>Pterygota</taxon>
        <taxon>Neoptera</taxon>
        <taxon>Endopterygota</taxon>
        <taxon>Hymenoptera</taxon>
        <taxon>Apocrita</taxon>
        <taxon>Ichneumonoidea</taxon>
        <taxon>Braconidae</taxon>
        <taxon>Euphorinae</taxon>
        <taxon>Microctonus</taxon>
    </lineage>
</organism>
<dbReference type="Proteomes" id="UP001168972">
    <property type="component" value="Unassembled WGS sequence"/>
</dbReference>
<protein>
    <submittedName>
        <fullName evidence="1">Uncharacterized protein</fullName>
    </submittedName>
</protein>
<evidence type="ECO:0000313" key="1">
    <source>
        <dbReference type="EMBL" id="KAK0158053.1"/>
    </source>
</evidence>
<proteinExistence type="predicted"/>
<reference evidence="1" key="2">
    <citation type="submission" date="2023-03" db="EMBL/GenBank/DDBJ databases">
        <authorList>
            <person name="Inwood S.N."/>
            <person name="Skelly J.G."/>
            <person name="Guhlin J."/>
            <person name="Harrop T.W.R."/>
            <person name="Goldson S.G."/>
            <person name="Dearden P.K."/>
        </authorList>
    </citation>
    <scope>NUCLEOTIDE SEQUENCE</scope>
    <source>
        <strain evidence="1">Lincoln</strain>
        <tissue evidence="1">Whole body</tissue>
    </source>
</reference>
<gene>
    <name evidence="1" type="ORF">PV327_011201</name>
</gene>
<name>A0AA39F0J1_MICHY</name>
<dbReference type="AlphaFoldDB" id="A0AA39F0J1"/>
<keyword evidence="2" id="KW-1185">Reference proteome</keyword>
<sequence length="104" mass="12059">MSQIIRHNLRAGFGKFCSRFIKSTKKRKYEVLYNKPRVDEQISTDWGRRIVEIKTLAKELWCLKCDIPLSLENIESEKQFGLSNIFRIKCLVIALIDAGIGEAQ</sequence>
<accession>A0AA39F0J1</accession>
<comment type="caution">
    <text evidence="1">The sequence shown here is derived from an EMBL/GenBank/DDBJ whole genome shotgun (WGS) entry which is preliminary data.</text>
</comment>